<evidence type="ECO:0000256" key="1">
    <source>
        <dbReference type="ARBA" id="ARBA00023054"/>
    </source>
</evidence>
<dbReference type="Proteomes" id="UP000265040">
    <property type="component" value="Chromosome 7"/>
</dbReference>
<dbReference type="GO" id="GO:0007165">
    <property type="term" value="P:signal transduction"/>
    <property type="evidence" value="ECO:0007669"/>
    <property type="project" value="InterPro"/>
</dbReference>
<evidence type="ECO:0000259" key="5">
    <source>
        <dbReference type="PROSITE" id="PS50238"/>
    </source>
</evidence>
<feature type="coiled-coil region" evidence="3">
    <location>
        <begin position="333"/>
        <end position="360"/>
    </location>
</feature>
<dbReference type="PROSITE" id="PS50238">
    <property type="entry name" value="RHOGAP"/>
    <property type="match status" value="1"/>
</dbReference>
<dbReference type="FunFam" id="1.10.555.10:FF:000010">
    <property type="entry name" value="SLIT-ROBO Rho GTPase-activating protein 1 isoform 2"/>
    <property type="match status" value="1"/>
</dbReference>
<feature type="domain" description="F-BAR" evidence="6">
    <location>
        <begin position="22"/>
        <end position="288"/>
    </location>
</feature>
<dbReference type="Gene3D" id="1.20.1270.60">
    <property type="entry name" value="Arfaptin homology (AH) domain/BAR domain"/>
    <property type="match status" value="1"/>
</dbReference>
<dbReference type="InterPro" id="IPR008936">
    <property type="entry name" value="Rho_GTPase_activation_prot"/>
</dbReference>
<dbReference type="PANTHER" id="PTHR14166">
    <property type="entry name" value="SLIT-ROBO RHO GTPASE ACTIVATING PROTEIN"/>
    <property type="match status" value="1"/>
</dbReference>
<keyword evidence="1 2" id="KW-0175">Coiled coil</keyword>
<feature type="coiled-coil region" evidence="3">
    <location>
        <begin position="167"/>
        <end position="198"/>
    </location>
</feature>
<dbReference type="CDD" id="cd07656">
    <property type="entry name" value="F-BAR_srGAP"/>
    <property type="match status" value="1"/>
</dbReference>
<evidence type="ECO:0000256" key="4">
    <source>
        <dbReference type="SAM" id="MobiDB-lite"/>
    </source>
</evidence>
<reference evidence="7" key="1">
    <citation type="submission" date="2021-04" db="EMBL/GenBank/DDBJ databases">
        <authorList>
            <consortium name="Wellcome Sanger Institute Data Sharing"/>
        </authorList>
    </citation>
    <scope>NUCLEOTIDE SEQUENCE [LARGE SCALE GENOMIC DNA]</scope>
</reference>
<feature type="domain" description="Rho-GAP" evidence="5">
    <location>
        <begin position="463"/>
        <end position="649"/>
    </location>
</feature>
<evidence type="ECO:0000259" key="6">
    <source>
        <dbReference type="PROSITE" id="PS51741"/>
    </source>
</evidence>
<accession>A0A7N6B4N9</accession>
<dbReference type="SUPFAM" id="SSF48350">
    <property type="entry name" value="GTPase activation domain, GAP"/>
    <property type="match status" value="1"/>
</dbReference>
<sequence length="758" mass="86951">MSSHVKPRKEKVGMVDYDTQIKEVRCQLTDQLKVLDLQLEQKSQQLQDLTDYLRRRGEIESEYARSLEKLAEKFTSRIKRKEPSSNSVAKVWMTLLTQTRQESKDHNGLSESCSNFLIQPLTHCLEYTQRLAKKSKDVCIQLQDGLLKVTTELQTAWRTYYQYHADYVCAEGKLKEAEKQEEKQKQSAAKKLERLIEKRQCKVQEIYLKCSKARNEYLLNLDAANTSMNRYYLQDITTLIDCADVGYHLSLGRVMQAFLSSQWQSQQNLVTRLQQLQGAVSGLDQSHDRDTLLQDHYNTFAMPLRFPYQPHEGDQVSEVCAEHELRCELETRFKQIQTRLRDVTQEAEEASKSMSAAQSSLVENISDDDLEPSSGNGSFQEGNTEILTVRPSVARRRANLQEIENLYFTRVKEYLIGSSLVSKLQAKHDLLKVAVEKGITSSMRVRKNHSSTNLMHNQKLFNRDMLSFIQASGQQIPIVVESCIRYINLNGLHHEGIFRVPGSQVEINNLRDAFEQGEDPLAERTYDMDSVAGVLKLYFRGLENPLFPLDSTSQLLEHTQIKNDAERASQLKAVISSYPKPVIIVMRYLFAFLHHVSEYSDENMMQPYNLAVCFGPSLVRGSQDDDVVTLQSQINALVKNIIHQHESIFPSQSELQGPVYEKCMTLEEDDCEPIAEEGDMLSDKGECRKPRHFSFSSSSQLFHILQDVCRQMDSVFRELATRQTMQDPSSTTSSQSKVKWEDRRGRGPGQFRAAETQD</sequence>
<dbReference type="SMART" id="SM00055">
    <property type="entry name" value="FCH"/>
    <property type="match status" value="1"/>
</dbReference>
<feature type="compositionally biased region" description="Polar residues" evidence="4">
    <location>
        <begin position="721"/>
        <end position="737"/>
    </location>
</feature>
<dbReference type="InterPro" id="IPR001060">
    <property type="entry name" value="FCH_dom"/>
</dbReference>
<protein>
    <recommendedName>
        <fullName evidence="9">Rho GTPase activating protein 4a</fullName>
    </recommendedName>
</protein>
<feature type="region of interest" description="Disordered" evidence="4">
    <location>
        <begin position="721"/>
        <end position="758"/>
    </location>
</feature>
<dbReference type="InterPro" id="IPR000198">
    <property type="entry name" value="RhoGAP_dom"/>
</dbReference>
<dbReference type="GeneTree" id="ENSGT00950000182824"/>
<evidence type="ECO:0000256" key="3">
    <source>
        <dbReference type="SAM" id="Coils"/>
    </source>
</evidence>
<evidence type="ECO:0000256" key="2">
    <source>
        <dbReference type="PROSITE-ProRule" id="PRU01077"/>
    </source>
</evidence>
<dbReference type="AlphaFoldDB" id="A0A7N6B4N9"/>
<dbReference type="PROSITE" id="PS51741">
    <property type="entry name" value="F_BAR"/>
    <property type="match status" value="1"/>
</dbReference>
<dbReference type="Gene3D" id="1.10.555.10">
    <property type="entry name" value="Rho GTPase activation protein"/>
    <property type="match status" value="1"/>
</dbReference>
<evidence type="ECO:0000313" key="7">
    <source>
        <dbReference type="Ensembl" id="ENSATEP00000057390.1"/>
    </source>
</evidence>
<reference evidence="7" key="3">
    <citation type="submission" date="2025-09" db="UniProtKB">
        <authorList>
            <consortium name="Ensembl"/>
        </authorList>
    </citation>
    <scope>IDENTIFICATION</scope>
</reference>
<keyword evidence="8" id="KW-1185">Reference proteome</keyword>
<evidence type="ECO:0008006" key="9">
    <source>
        <dbReference type="Google" id="ProtNLM"/>
    </source>
</evidence>
<dbReference type="Pfam" id="PF00620">
    <property type="entry name" value="RhoGAP"/>
    <property type="match status" value="1"/>
</dbReference>
<organism evidence="7 8">
    <name type="scientific">Anabas testudineus</name>
    <name type="common">Climbing perch</name>
    <name type="synonym">Anthias testudineus</name>
    <dbReference type="NCBI Taxonomy" id="64144"/>
    <lineage>
        <taxon>Eukaryota</taxon>
        <taxon>Metazoa</taxon>
        <taxon>Chordata</taxon>
        <taxon>Craniata</taxon>
        <taxon>Vertebrata</taxon>
        <taxon>Euteleostomi</taxon>
        <taxon>Actinopterygii</taxon>
        <taxon>Neopterygii</taxon>
        <taxon>Teleostei</taxon>
        <taxon>Neoteleostei</taxon>
        <taxon>Acanthomorphata</taxon>
        <taxon>Anabantaria</taxon>
        <taxon>Anabantiformes</taxon>
        <taxon>Anabantoidei</taxon>
        <taxon>Anabantidae</taxon>
        <taxon>Anabas</taxon>
    </lineage>
</organism>
<dbReference type="SMART" id="SM00324">
    <property type="entry name" value="RhoGAP"/>
    <property type="match status" value="1"/>
</dbReference>
<dbReference type="InterPro" id="IPR051627">
    <property type="entry name" value="SLIT-ROBO_RhoGAP"/>
</dbReference>
<dbReference type="InterPro" id="IPR031160">
    <property type="entry name" value="F_BAR_dom"/>
</dbReference>
<reference evidence="7" key="2">
    <citation type="submission" date="2025-08" db="UniProtKB">
        <authorList>
            <consortium name="Ensembl"/>
        </authorList>
    </citation>
    <scope>IDENTIFICATION</scope>
</reference>
<dbReference type="SUPFAM" id="SSF103657">
    <property type="entry name" value="BAR/IMD domain-like"/>
    <property type="match status" value="1"/>
</dbReference>
<proteinExistence type="predicted"/>
<name>A0A7N6B4N9_ANATE</name>
<evidence type="ECO:0000313" key="8">
    <source>
        <dbReference type="Proteomes" id="UP000265040"/>
    </source>
</evidence>
<dbReference type="Pfam" id="PF00611">
    <property type="entry name" value="FCH"/>
    <property type="match status" value="1"/>
</dbReference>
<dbReference type="InterPro" id="IPR027267">
    <property type="entry name" value="AH/BAR_dom_sf"/>
</dbReference>
<dbReference type="Ensembl" id="ENSATET00000044605.2">
    <property type="protein sequence ID" value="ENSATEP00000057390.1"/>
    <property type="gene ID" value="ENSATEG00000021383.3"/>
</dbReference>